<dbReference type="InterPro" id="IPR025944">
    <property type="entry name" value="Sigma_54_int_dom_CS"/>
</dbReference>
<keyword evidence="1" id="KW-0547">Nucleotide-binding</keyword>
<dbReference type="CDD" id="cd00009">
    <property type="entry name" value="AAA"/>
    <property type="match status" value="1"/>
</dbReference>
<evidence type="ECO:0000313" key="7">
    <source>
        <dbReference type="EMBL" id="ENO83959.1"/>
    </source>
</evidence>
<dbReference type="InterPro" id="IPR002197">
    <property type="entry name" value="HTH_Fis"/>
</dbReference>
<dbReference type="Gene3D" id="1.10.8.60">
    <property type="match status" value="1"/>
</dbReference>
<dbReference type="SUPFAM" id="SSF52540">
    <property type="entry name" value="P-loop containing nucleoside triphosphate hydrolases"/>
    <property type="match status" value="1"/>
</dbReference>
<dbReference type="Proteomes" id="UP000013232">
    <property type="component" value="Unassembled WGS sequence"/>
</dbReference>
<dbReference type="STRING" id="1123367.GCA_000621305_03632"/>
<keyword evidence="5" id="KW-0804">Transcription</keyword>
<reference evidence="7 8" key="1">
    <citation type="submission" date="2012-09" db="EMBL/GenBank/DDBJ databases">
        <title>Draft Genome Sequences of 6 Strains from Genus Thauera.</title>
        <authorList>
            <person name="Liu B."/>
            <person name="Shapleigh J.P."/>
            <person name="Frostegard A.H."/>
        </authorList>
    </citation>
    <scope>NUCLEOTIDE SEQUENCE [LARGE SCALE GENOMIC DNA]</scope>
    <source>
        <strain evidence="8">47Lol / DSM 12138</strain>
    </source>
</reference>
<protein>
    <submittedName>
        <fullName evidence="7">Sigma-54 dependent transcriptional regulator</fullName>
    </submittedName>
</protein>
<dbReference type="Gene3D" id="1.10.10.60">
    <property type="entry name" value="Homeodomain-like"/>
    <property type="match status" value="1"/>
</dbReference>
<evidence type="ECO:0000256" key="4">
    <source>
        <dbReference type="ARBA" id="ARBA00023125"/>
    </source>
</evidence>
<dbReference type="InterPro" id="IPR002078">
    <property type="entry name" value="Sigma_54_int"/>
</dbReference>
<dbReference type="Pfam" id="PF00158">
    <property type="entry name" value="Sigma54_activat"/>
    <property type="match status" value="1"/>
</dbReference>
<keyword evidence="4" id="KW-0238">DNA-binding</keyword>
<dbReference type="PANTHER" id="PTHR32071:SF77">
    <property type="entry name" value="TRANSCRIPTIONAL REGULATORY PROTEIN"/>
    <property type="match status" value="1"/>
</dbReference>
<dbReference type="AlphaFoldDB" id="N6YVI4"/>
<dbReference type="InterPro" id="IPR003593">
    <property type="entry name" value="AAA+_ATPase"/>
</dbReference>
<name>N6YVI4_THAL4</name>
<evidence type="ECO:0000313" key="8">
    <source>
        <dbReference type="Proteomes" id="UP000013232"/>
    </source>
</evidence>
<feature type="domain" description="Sigma-54 factor interaction" evidence="6">
    <location>
        <begin position="25"/>
        <end position="254"/>
    </location>
</feature>
<evidence type="ECO:0000256" key="1">
    <source>
        <dbReference type="ARBA" id="ARBA00022741"/>
    </source>
</evidence>
<evidence type="ECO:0000256" key="5">
    <source>
        <dbReference type="ARBA" id="ARBA00023163"/>
    </source>
</evidence>
<evidence type="ECO:0000259" key="6">
    <source>
        <dbReference type="PROSITE" id="PS50045"/>
    </source>
</evidence>
<dbReference type="GO" id="GO:0005524">
    <property type="term" value="F:ATP binding"/>
    <property type="evidence" value="ECO:0007669"/>
    <property type="project" value="UniProtKB-KW"/>
</dbReference>
<dbReference type="EMBL" id="AMXE01000129">
    <property type="protein sequence ID" value="ENO83959.1"/>
    <property type="molecule type" value="Genomic_DNA"/>
</dbReference>
<dbReference type="InterPro" id="IPR027417">
    <property type="entry name" value="P-loop_NTPase"/>
</dbReference>
<dbReference type="PROSITE" id="PS00688">
    <property type="entry name" value="SIGMA54_INTERACT_3"/>
    <property type="match status" value="1"/>
</dbReference>
<dbReference type="InterPro" id="IPR025662">
    <property type="entry name" value="Sigma_54_int_dom_ATP-bd_1"/>
</dbReference>
<dbReference type="Pfam" id="PF25601">
    <property type="entry name" value="AAA_lid_14"/>
    <property type="match status" value="1"/>
</dbReference>
<dbReference type="PROSITE" id="PS50045">
    <property type="entry name" value="SIGMA54_INTERACT_4"/>
    <property type="match status" value="1"/>
</dbReference>
<keyword evidence="3" id="KW-0805">Transcription regulation</keyword>
<dbReference type="PROSITE" id="PS00675">
    <property type="entry name" value="SIGMA54_INTERACT_1"/>
    <property type="match status" value="1"/>
</dbReference>
<evidence type="ECO:0000256" key="2">
    <source>
        <dbReference type="ARBA" id="ARBA00022840"/>
    </source>
</evidence>
<comment type="caution">
    <text evidence="7">The sequence shown here is derived from an EMBL/GenBank/DDBJ whole genome shotgun (WGS) entry which is preliminary data.</text>
</comment>
<gene>
    <name evidence="7" type="ORF">C666_18120</name>
</gene>
<dbReference type="SUPFAM" id="SSF46689">
    <property type="entry name" value="Homeodomain-like"/>
    <property type="match status" value="1"/>
</dbReference>
<dbReference type="GO" id="GO:0006355">
    <property type="term" value="P:regulation of DNA-templated transcription"/>
    <property type="evidence" value="ECO:0007669"/>
    <property type="project" value="InterPro"/>
</dbReference>
<dbReference type="SMART" id="SM00382">
    <property type="entry name" value="AAA"/>
    <property type="match status" value="1"/>
</dbReference>
<dbReference type="Gene3D" id="3.40.50.300">
    <property type="entry name" value="P-loop containing nucleotide triphosphate hydrolases"/>
    <property type="match status" value="1"/>
</dbReference>
<dbReference type="PROSITE" id="PS00676">
    <property type="entry name" value="SIGMA54_INTERACT_2"/>
    <property type="match status" value="1"/>
</dbReference>
<dbReference type="Pfam" id="PF02954">
    <property type="entry name" value="HTH_8"/>
    <property type="match status" value="1"/>
</dbReference>
<dbReference type="PRINTS" id="PR01590">
    <property type="entry name" value="HTHFIS"/>
</dbReference>
<sequence>MGGAERPCHSAPDAGPDRRVTLARLSTGDAGLQRVLDRAGKVVGRNIPLLIQGESGVGKELLAQACHNSGPRAGGPFVALNCAAIPETLIESELFGYVGGAFTGARREGAVGRIQQAHGGTLFLDEIGDMPLSMQARLLRVLQERRVVPIGAREAVPVDIALVSATHRVLNESVKGGFFREDLYYRINGLTVYLPPLRERTDIRGLVEQLIDEECIGRPRDSVGVSEEVMRFFERYSWPGNIRQLQNVLRVALALLDDDEQVILPQHLPEEIFATEPARADSPPALAPAEAAPPARAAVSAGLRGRRLQGLDESLILRVLAEHGGNVSAAARALGIARNTLYRKLGRDF</sequence>
<dbReference type="FunFam" id="3.40.50.300:FF:000006">
    <property type="entry name" value="DNA-binding transcriptional regulator NtrC"/>
    <property type="match status" value="1"/>
</dbReference>
<keyword evidence="2" id="KW-0067">ATP-binding</keyword>
<dbReference type="eggNOG" id="COG3284">
    <property type="taxonomic scope" value="Bacteria"/>
</dbReference>
<dbReference type="CDD" id="cd14279">
    <property type="entry name" value="CUE"/>
    <property type="match status" value="1"/>
</dbReference>
<dbReference type="PANTHER" id="PTHR32071">
    <property type="entry name" value="TRANSCRIPTIONAL REGULATORY PROTEIN"/>
    <property type="match status" value="1"/>
</dbReference>
<accession>N6YVI4</accession>
<dbReference type="InterPro" id="IPR025943">
    <property type="entry name" value="Sigma_54_int_dom_ATP-bd_2"/>
</dbReference>
<keyword evidence="8" id="KW-1185">Reference proteome</keyword>
<proteinExistence type="predicted"/>
<dbReference type="GO" id="GO:0043565">
    <property type="term" value="F:sequence-specific DNA binding"/>
    <property type="evidence" value="ECO:0007669"/>
    <property type="project" value="InterPro"/>
</dbReference>
<organism evidence="7 8">
    <name type="scientific">Thauera linaloolentis (strain DSM 12138 / JCM 21573 / CCUG 41526 / CIP 105981 / IAM 15112 / NBRC 102519 / 47Lol)</name>
    <dbReference type="NCBI Taxonomy" id="1123367"/>
    <lineage>
        <taxon>Bacteria</taxon>
        <taxon>Pseudomonadati</taxon>
        <taxon>Pseudomonadota</taxon>
        <taxon>Betaproteobacteria</taxon>
        <taxon>Rhodocyclales</taxon>
        <taxon>Zoogloeaceae</taxon>
        <taxon>Thauera</taxon>
    </lineage>
</organism>
<evidence type="ECO:0000256" key="3">
    <source>
        <dbReference type="ARBA" id="ARBA00023015"/>
    </source>
</evidence>
<dbReference type="InterPro" id="IPR009057">
    <property type="entry name" value="Homeodomain-like_sf"/>
</dbReference>
<dbReference type="InterPro" id="IPR058031">
    <property type="entry name" value="AAA_lid_NorR"/>
</dbReference>